<evidence type="ECO:0000313" key="3">
    <source>
        <dbReference type="Proteomes" id="UP000314294"/>
    </source>
</evidence>
<keyword evidence="3" id="KW-1185">Reference proteome</keyword>
<name>A0A4Z2G4G4_9TELE</name>
<protein>
    <submittedName>
        <fullName evidence="2">Uncharacterized protein</fullName>
    </submittedName>
</protein>
<reference evidence="2 3" key="1">
    <citation type="submission" date="2019-03" db="EMBL/GenBank/DDBJ databases">
        <title>First draft genome of Liparis tanakae, snailfish: a comprehensive survey of snailfish specific genes.</title>
        <authorList>
            <person name="Kim W."/>
            <person name="Song I."/>
            <person name="Jeong J.-H."/>
            <person name="Kim D."/>
            <person name="Kim S."/>
            <person name="Ryu S."/>
            <person name="Song J.Y."/>
            <person name="Lee S.K."/>
        </authorList>
    </citation>
    <scope>NUCLEOTIDE SEQUENCE [LARGE SCALE GENOMIC DNA]</scope>
    <source>
        <tissue evidence="2">Muscle</tissue>
    </source>
</reference>
<evidence type="ECO:0000313" key="2">
    <source>
        <dbReference type="EMBL" id="TNN47783.1"/>
    </source>
</evidence>
<comment type="caution">
    <text evidence="2">The sequence shown here is derived from an EMBL/GenBank/DDBJ whole genome shotgun (WGS) entry which is preliminary data.</text>
</comment>
<accession>A0A4Z2G4G4</accession>
<dbReference type="AlphaFoldDB" id="A0A4Z2G4G4"/>
<organism evidence="2 3">
    <name type="scientific">Liparis tanakae</name>
    <name type="common">Tanaka's snailfish</name>
    <dbReference type="NCBI Taxonomy" id="230148"/>
    <lineage>
        <taxon>Eukaryota</taxon>
        <taxon>Metazoa</taxon>
        <taxon>Chordata</taxon>
        <taxon>Craniata</taxon>
        <taxon>Vertebrata</taxon>
        <taxon>Euteleostomi</taxon>
        <taxon>Actinopterygii</taxon>
        <taxon>Neopterygii</taxon>
        <taxon>Teleostei</taxon>
        <taxon>Neoteleostei</taxon>
        <taxon>Acanthomorphata</taxon>
        <taxon>Eupercaria</taxon>
        <taxon>Perciformes</taxon>
        <taxon>Cottioidei</taxon>
        <taxon>Cottales</taxon>
        <taxon>Liparidae</taxon>
        <taxon>Liparis</taxon>
    </lineage>
</organism>
<dbReference type="EMBL" id="SRLO01000725">
    <property type="protein sequence ID" value="TNN47783.1"/>
    <property type="molecule type" value="Genomic_DNA"/>
</dbReference>
<sequence length="62" mass="7361">MPNDNENGGLDASFMQHPYIWTCDMLTFIRQNSQPQDNRAIREEEEEQEEQEEEEEEEGSPE</sequence>
<dbReference type="Proteomes" id="UP000314294">
    <property type="component" value="Unassembled WGS sequence"/>
</dbReference>
<proteinExistence type="predicted"/>
<gene>
    <name evidence="2" type="ORF">EYF80_042036</name>
</gene>
<feature type="compositionally biased region" description="Acidic residues" evidence="1">
    <location>
        <begin position="43"/>
        <end position="62"/>
    </location>
</feature>
<feature type="region of interest" description="Disordered" evidence="1">
    <location>
        <begin position="32"/>
        <end position="62"/>
    </location>
</feature>
<evidence type="ECO:0000256" key="1">
    <source>
        <dbReference type="SAM" id="MobiDB-lite"/>
    </source>
</evidence>